<proteinExistence type="predicted"/>
<evidence type="ECO:0000313" key="3">
    <source>
        <dbReference type="Proteomes" id="UP000325161"/>
    </source>
</evidence>
<organism evidence="2 3">
    <name type="scientific">Pigmentiphaga aceris</name>
    <dbReference type="NCBI Taxonomy" id="1940612"/>
    <lineage>
        <taxon>Bacteria</taxon>
        <taxon>Pseudomonadati</taxon>
        <taxon>Pseudomonadota</taxon>
        <taxon>Betaproteobacteria</taxon>
        <taxon>Burkholderiales</taxon>
        <taxon>Alcaligenaceae</taxon>
        <taxon>Pigmentiphaga</taxon>
    </lineage>
</organism>
<dbReference type="RefSeq" id="WP_148818171.1">
    <property type="nucleotide sequence ID" value="NZ_CP043046.1"/>
</dbReference>
<sequence>MESTQEAGLVHPAHQLGKVAYTLNVPALSFDDYVRMQRLLLRPDLKSASCIARKRSGRIWNWKTWILVVIGGSLGWAAGAYDLSAELWIGVEDSDAGWLFGGLSVILLALGLMLLSVFFGVFYLSQTQRLLLGDIHAAGGGLFGAHQLQFGDGGILLHNASRSSIVPWSVITEIVADKGVTFIIADRISAYWLPESLLAAMPDRDDFMRYLEQQSGLYRLQ</sequence>
<evidence type="ECO:0000313" key="2">
    <source>
        <dbReference type="EMBL" id="QEI08700.1"/>
    </source>
</evidence>
<dbReference type="EMBL" id="CP043046">
    <property type="protein sequence ID" value="QEI08700.1"/>
    <property type="molecule type" value="Genomic_DNA"/>
</dbReference>
<protein>
    <submittedName>
        <fullName evidence="2">YcxB family protein</fullName>
    </submittedName>
</protein>
<keyword evidence="1" id="KW-0472">Membrane</keyword>
<name>A0A5C0B5T8_9BURK</name>
<gene>
    <name evidence="2" type="ORF">FXN63_24770</name>
</gene>
<reference evidence="2 3" key="1">
    <citation type="submission" date="2019-08" db="EMBL/GenBank/DDBJ databases">
        <title>Amphibian skin-associated Pigmentiphaga: genome sequence and occurrence across geography and hosts.</title>
        <authorList>
            <person name="Bletz M.C."/>
            <person name="Bunk B."/>
            <person name="Sproeer C."/>
            <person name="Biwer P."/>
            <person name="Reiter S."/>
            <person name="Rabemananjara F.C.E."/>
            <person name="Schulz S."/>
            <person name="Overmann J."/>
            <person name="Vences M."/>
        </authorList>
    </citation>
    <scope>NUCLEOTIDE SEQUENCE [LARGE SCALE GENOMIC DNA]</scope>
    <source>
        <strain evidence="2 3">Mada1488</strain>
    </source>
</reference>
<keyword evidence="1" id="KW-1133">Transmembrane helix</keyword>
<dbReference type="Proteomes" id="UP000325161">
    <property type="component" value="Chromosome"/>
</dbReference>
<dbReference type="KEGG" id="pacr:FXN63_24770"/>
<feature type="transmembrane region" description="Helical" evidence="1">
    <location>
        <begin position="98"/>
        <end position="124"/>
    </location>
</feature>
<accession>A0A5C0B5T8</accession>
<feature type="transmembrane region" description="Helical" evidence="1">
    <location>
        <begin position="60"/>
        <end position="78"/>
    </location>
</feature>
<evidence type="ECO:0000256" key="1">
    <source>
        <dbReference type="SAM" id="Phobius"/>
    </source>
</evidence>
<dbReference type="OrthoDB" id="6638528at2"/>
<dbReference type="AlphaFoldDB" id="A0A5C0B5T8"/>
<keyword evidence="3" id="KW-1185">Reference proteome</keyword>
<keyword evidence="1" id="KW-0812">Transmembrane</keyword>